<evidence type="ECO:0000256" key="2">
    <source>
        <dbReference type="ARBA" id="ARBA00001946"/>
    </source>
</evidence>
<comment type="cofactor">
    <cofactor evidence="2 17 20">
        <name>Mg(2+)</name>
        <dbReference type="ChEBI" id="CHEBI:18420"/>
    </cofactor>
</comment>
<feature type="binding site" evidence="19">
    <location>
        <position position="334"/>
    </location>
    <ligand>
        <name>phosphoenolpyruvate</name>
        <dbReference type="ChEBI" id="CHEBI:58702"/>
    </ligand>
</feature>
<dbReference type="PROSITE" id="PS00742">
    <property type="entry name" value="PEP_ENZYMES_2"/>
    <property type="match status" value="1"/>
</dbReference>
<dbReference type="SUPFAM" id="SSF51621">
    <property type="entry name" value="Phosphoenolpyruvate/pyruvate domain"/>
    <property type="match status" value="1"/>
</dbReference>
<dbReference type="InterPro" id="IPR023151">
    <property type="entry name" value="PEP_util_CS"/>
</dbReference>
<sequence length="574" mass="62841">MSITWSGIPASPGVAIGPARIWVKKPTVGPRRQGSRPAEEKARFEAALQESRDDLTRLYTKALEAAGGETAAIFEAHQAMLDDPSFHALVSTRIEEHGLSAEVAVEEAVEELASLFTRLDDPYLRQRAADVRDMGQRVIRHLVGDPLPTFPPGMPPAVIVADDLLPSDTVEFDKKSVLGFVTVQGGKTSHSAIIAQTLGIPAVVGLPPEILTEVHDHDTLIIDGETGRVIARPSPSEEAPYQQKVRDRQQWEAGLQPLIHRPTVTQDGHRVELVANIATLNDVKPALEHGAEGIGLFRTEFLFMNRDTLPSEDEQYQVYRTVVEQMAGRPTIIRTLDIGGDKEVPALHLAPEANPFLGYRAIRLCLDRPELFLTQLRALYRAAQHGPIGIMFPMVTTRREITEARRLLTAAKNDLKKKGVAVPRPPQVGIMIETPAAALMADRLAADVDFFSIGTNDLTQYTMACDRLNPTVAALYQPYHPAVLRLIRHVIEGAHAHQKWVGLCGEMASDPIAIPLLLGLGLDEFSVNPGKILPARARIAGLNRQTLRPLAEAALDLNEAEDVRQLVERALGSS</sequence>
<evidence type="ECO:0000259" key="21">
    <source>
        <dbReference type="Pfam" id="PF00391"/>
    </source>
</evidence>
<dbReference type="InterPro" id="IPR036637">
    <property type="entry name" value="Phosphohistidine_dom_sf"/>
</dbReference>
<evidence type="ECO:0000256" key="6">
    <source>
        <dbReference type="ARBA" id="ARBA00012232"/>
    </source>
</evidence>
<dbReference type="InterPro" id="IPR008279">
    <property type="entry name" value="PEP-util_enz_mobile_dom"/>
</dbReference>
<dbReference type="Proteomes" id="UP000005439">
    <property type="component" value="Chromosome"/>
</dbReference>
<evidence type="ECO:0000256" key="8">
    <source>
        <dbReference type="ARBA" id="ARBA00022448"/>
    </source>
</evidence>
<feature type="domain" description="Phosphotransferase system enzyme I N-terminal" evidence="23">
    <location>
        <begin position="6"/>
        <end position="127"/>
    </location>
</feature>
<keyword evidence="9 17" id="KW-0963">Cytoplasm</keyword>
<dbReference type="SUPFAM" id="SSF52009">
    <property type="entry name" value="Phosphohistidine domain"/>
    <property type="match status" value="1"/>
</dbReference>
<keyword evidence="12 17" id="KW-0598">Phosphotransferase system</keyword>
<dbReference type="InterPro" id="IPR006318">
    <property type="entry name" value="PTS_EI-like"/>
</dbReference>
<dbReference type="InterPro" id="IPR008731">
    <property type="entry name" value="PTS_EIN"/>
</dbReference>
<dbReference type="EMBL" id="CP003179">
    <property type="protein sequence ID" value="AEW06626.1"/>
    <property type="molecule type" value="Genomic_DNA"/>
</dbReference>
<evidence type="ECO:0000256" key="13">
    <source>
        <dbReference type="ARBA" id="ARBA00022723"/>
    </source>
</evidence>
<feature type="binding site" evidence="19">
    <location>
        <begin position="456"/>
        <end position="457"/>
    </location>
    <ligand>
        <name>phosphoenolpyruvate</name>
        <dbReference type="ChEBI" id="CHEBI:58702"/>
    </ligand>
</feature>
<feature type="binding site" evidence="19">
    <location>
        <position position="298"/>
    </location>
    <ligand>
        <name>phosphoenolpyruvate</name>
        <dbReference type="ChEBI" id="CHEBI:58702"/>
    </ligand>
</feature>
<feature type="active site" description="Proton donor" evidence="18">
    <location>
        <position position="504"/>
    </location>
</feature>
<dbReference type="Gene3D" id="3.20.20.60">
    <property type="entry name" value="Phosphoenolpyruvate-binding domains"/>
    <property type="match status" value="1"/>
</dbReference>
<evidence type="ECO:0000256" key="16">
    <source>
        <dbReference type="ARBA" id="ARBA00033235"/>
    </source>
</evidence>
<dbReference type="GO" id="GO:0009401">
    <property type="term" value="P:phosphoenolpyruvate-dependent sugar phosphotransferase system"/>
    <property type="evidence" value="ECO:0007669"/>
    <property type="project" value="UniProtKB-KW"/>
</dbReference>
<evidence type="ECO:0000313" key="24">
    <source>
        <dbReference type="EMBL" id="AEW06626.1"/>
    </source>
</evidence>
<evidence type="ECO:0000256" key="1">
    <source>
        <dbReference type="ARBA" id="ARBA00000683"/>
    </source>
</evidence>
<dbReference type="Gene3D" id="3.50.30.10">
    <property type="entry name" value="Phosphohistidine domain"/>
    <property type="match status" value="1"/>
</dbReference>
<evidence type="ECO:0000256" key="19">
    <source>
        <dbReference type="PIRSR" id="PIRSR000732-2"/>
    </source>
</evidence>
<dbReference type="InterPro" id="IPR024692">
    <property type="entry name" value="PTS_EI"/>
</dbReference>
<evidence type="ECO:0000256" key="9">
    <source>
        <dbReference type="ARBA" id="ARBA00022490"/>
    </source>
</evidence>
<dbReference type="PANTHER" id="PTHR46244">
    <property type="entry name" value="PHOSPHOENOLPYRUVATE-PROTEIN PHOSPHOTRANSFERASE"/>
    <property type="match status" value="1"/>
</dbReference>
<dbReference type="AlphaFoldDB" id="G8U1M1"/>
<feature type="binding site" evidence="19">
    <location>
        <position position="467"/>
    </location>
    <ligand>
        <name>phosphoenolpyruvate</name>
        <dbReference type="ChEBI" id="CHEBI:58702"/>
    </ligand>
</feature>
<comment type="function">
    <text evidence="3 17">General (non sugar-specific) component of the phosphoenolpyruvate-dependent sugar phosphotransferase system (sugar PTS). This major carbohydrate active-transport system catalyzes the phosphorylation of incoming sugar substrates concomitantly with their translocation across the cell membrane. Enzyme I transfers the phosphoryl group from phosphoenolpyruvate (PEP) to the phosphoryl carrier protein (HPr).</text>
</comment>
<name>G8U1M1_SULAD</name>
<keyword evidence="14 17" id="KW-0418">Kinase</keyword>
<feature type="domain" description="PEP-utilising enzyme C-terminal" evidence="22">
    <location>
        <begin position="257"/>
        <end position="542"/>
    </location>
</feature>
<evidence type="ECO:0000259" key="23">
    <source>
        <dbReference type="Pfam" id="PF05524"/>
    </source>
</evidence>
<dbReference type="Gene3D" id="1.10.274.10">
    <property type="entry name" value="PtsI, HPr-binding domain"/>
    <property type="match status" value="1"/>
</dbReference>
<dbReference type="InterPro" id="IPR050499">
    <property type="entry name" value="PEP-utilizing_PTS_enzyme"/>
</dbReference>
<dbReference type="Pfam" id="PF05524">
    <property type="entry name" value="PEP-utilisers_N"/>
    <property type="match status" value="1"/>
</dbReference>
<dbReference type="PRINTS" id="PR01736">
    <property type="entry name" value="PHPHTRNFRASE"/>
</dbReference>
<keyword evidence="10 17" id="KW-0762">Sugar transport</keyword>
<dbReference type="STRING" id="679936.Sulac_3180"/>
<keyword evidence="13 17" id="KW-0479">Metal-binding</keyword>
<evidence type="ECO:0000256" key="5">
    <source>
        <dbReference type="ARBA" id="ARBA00007837"/>
    </source>
</evidence>
<dbReference type="SUPFAM" id="SSF47831">
    <property type="entry name" value="Enzyme I of the PEP:sugar phosphotransferase system HPr-binding (sub)domain"/>
    <property type="match status" value="1"/>
</dbReference>
<dbReference type="GO" id="GO:0016301">
    <property type="term" value="F:kinase activity"/>
    <property type="evidence" value="ECO:0007669"/>
    <property type="project" value="UniProtKB-KW"/>
</dbReference>
<comment type="similarity">
    <text evidence="5 17">Belongs to the PEP-utilizing enzyme family.</text>
</comment>
<protein>
    <recommendedName>
        <fullName evidence="7 17">Phosphoenolpyruvate-protein phosphotransferase</fullName>
        <ecNumber evidence="6 17">2.7.3.9</ecNumber>
    </recommendedName>
    <alternativeName>
        <fullName evidence="16 17">Phosphotransferase system, enzyme I</fullName>
    </alternativeName>
</protein>
<dbReference type="PIRSF" id="PIRSF000732">
    <property type="entry name" value="PTS_enzyme_I"/>
    <property type="match status" value="1"/>
</dbReference>
<keyword evidence="8 17" id="KW-0813">Transport</keyword>
<dbReference type="InterPro" id="IPR000121">
    <property type="entry name" value="PEP_util_C"/>
</dbReference>
<evidence type="ECO:0000256" key="18">
    <source>
        <dbReference type="PIRSR" id="PIRSR000732-1"/>
    </source>
</evidence>
<evidence type="ECO:0000256" key="15">
    <source>
        <dbReference type="ARBA" id="ARBA00022842"/>
    </source>
</evidence>
<keyword evidence="11 17" id="KW-0808">Transferase</keyword>
<accession>G8U1M1</accession>
<dbReference type="GO" id="GO:0008965">
    <property type="term" value="F:phosphoenolpyruvate-protein phosphotransferase activity"/>
    <property type="evidence" value="ECO:0007669"/>
    <property type="project" value="UniProtKB-EC"/>
</dbReference>
<feature type="domain" description="PEP-utilising enzyme mobile" evidence="21">
    <location>
        <begin position="155"/>
        <end position="227"/>
    </location>
</feature>
<comment type="subcellular location">
    <subcellularLocation>
        <location evidence="4 17">Cytoplasm</location>
    </subcellularLocation>
</comment>
<reference evidence="25" key="1">
    <citation type="submission" date="2011-12" db="EMBL/GenBank/DDBJ databases">
        <title>The complete genome of chromosome of Sulfobacillus acidophilus DSM 10332.</title>
        <authorList>
            <person name="Lucas S."/>
            <person name="Han J."/>
            <person name="Lapidus A."/>
            <person name="Bruce D."/>
            <person name="Goodwin L."/>
            <person name="Pitluck S."/>
            <person name="Peters L."/>
            <person name="Kyrpides N."/>
            <person name="Mavromatis K."/>
            <person name="Ivanova N."/>
            <person name="Mikhailova N."/>
            <person name="Chertkov O."/>
            <person name="Saunders E."/>
            <person name="Detter J.C."/>
            <person name="Tapia R."/>
            <person name="Han C."/>
            <person name="Land M."/>
            <person name="Hauser L."/>
            <person name="Markowitz V."/>
            <person name="Cheng J.-F."/>
            <person name="Hugenholtz P."/>
            <person name="Woyke T."/>
            <person name="Wu D."/>
            <person name="Pukall R."/>
            <person name="Gehrich-Schroeter G."/>
            <person name="Schneider S."/>
            <person name="Klenk H.-P."/>
            <person name="Eisen J.A."/>
        </authorList>
    </citation>
    <scope>NUCLEOTIDE SEQUENCE [LARGE SCALE GENOMIC DNA]</scope>
    <source>
        <strain evidence="25">ATCC 700253 / DSM 10332 / NAL</strain>
    </source>
</reference>
<feature type="binding site" evidence="20">
    <location>
        <position position="457"/>
    </location>
    <ligand>
        <name>Mg(2+)</name>
        <dbReference type="ChEBI" id="CHEBI:18420"/>
    </ligand>
</feature>
<dbReference type="GO" id="GO:0005737">
    <property type="term" value="C:cytoplasm"/>
    <property type="evidence" value="ECO:0007669"/>
    <property type="project" value="UniProtKB-SubCell"/>
</dbReference>
<dbReference type="KEGG" id="sap:Sulac_3180"/>
<reference evidence="24 25" key="2">
    <citation type="journal article" date="2012" name="Stand. Genomic Sci.">
        <title>Complete genome sequence of the moderately thermophilic mineral-sulfide-oxidizing firmicute Sulfobacillus acidophilus type strain (NAL(T)).</title>
        <authorList>
            <person name="Anderson I."/>
            <person name="Chertkov O."/>
            <person name="Chen A."/>
            <person name="Saunders E."/>
            <person name="Lapidus A."/>
            <person name="Nolan M."/>
            <person name="Lucas S."/>
            <person name="Hammon N."/>
            <person name="Deshpande S."/>
            <person name="Cheng J.F."/>
            <person name="Han C."/>
            <person name="Tapia R."/>
            <person name="Goodwin L.A."/>
            <person name="Pitluck S."/>
            <person name="Liolios K."/>
            <person name="Pagani I."/>
            <person name="Ivanova N."/>
            <person name="Mikhailova N."/>
            <person name="Pati A."/>
            <person name="Palaniappan K."/>
            <person name="Land M."/>
            <person name="Pan C."/>
            <person name="Rohde M."/>
            <person name="Pukall R."/>
            <person name="Goker M."/>
            <person name="Detter J.C."/>
            <person name="Woyke T."/>
            <person name="Bristow J."/>
            <person name="Eisen J.A."/>
            <person name="Markowitz V."/>
            <person name="Hugenholtz P."/>
            <person name="Kyrpides N.C."/>
            <person name="Klenk H.P."/>
            <person name="Mavromatis K."/>
        </authorList>
    </citation>
    <scope>NUCLEOTIDE SEQUENCE [LARGE SCALE GENOMIC DNA]</scope>
    <source>
        <strain evidence="25">ATCC 700253 / DSM 10332 / NAL</strain>
    </source>
</reference>
<dbReference type="EC" id="2.7.3.9" evidence="6 17"/>
<dbReference type="Pfam" id="PF02896">
    <property type="entry name" value="PEP-utilizers_C"/>
    <property type="match status" value="1"/>
</dbReference>
<evidence type="ECO:0000259" key="22">
    <source>
        <dbReference type="Pfam" id="PF02896"/>
    </source>
</evidence>
<evidence type="ECO:0000313" key="25">
    <source>
        <dbReference type="Proteomes" id="UP000005439"/>
    </source>
</evidence>
<dbReference type="PANTHER" id="PTHR46244:SF3">
    <property type="entry name" value="PHOSPHOENOLPYRUVATE-PROTEIN PHOSPHOTRANSFERASE"/>
    <property type="match status" value="1"/>
</dbReference>
<evidence type="ECO:0000256" key="14">
    <source>
        <dbReference type="ARBA" id="ARBA00022777"/>
    </source>
</evidence>
<dbReference type="InterPro" id="IPR040442">
    <property type="entry name" value="Pyrv_kinase-like_dom_sf"/>
</dbReference>
<feature type="binding site" evidence="20">
    <location>
        <position position="433"/>
    </location>
    <ligand>
        <name>Mg(2+)</name>
        <dbReference type="ChEBI" id="CHEBI:18420"/>
    </ligand>
</feature>
<evidence type="ECO:0000256" key="20">
    <source>
        <dbReference type="PIRSR" id="PIRSR000732-3"/>
    </source>
</evidence>
<dbReference type="GO" id="GO:0046872">
    <property type="term" value="F:metal ion binding"/>
    <property type="evidence" value="ECO:0007669"/>
    <property type="project" value="UniProtKB-KW"/>
</dbReference>
<gene>
    <name evidence="24" type="ordered locus">Sulac_3180</name>
</gene>
<dbReference type="InterPro" id="IPR015813">
    <property type="entry name" value="Pyrv/PenolPyrv_kinase-like_dom"/>
</dbReference>
<dbReference type="Pfam" id="PF00391">
    <property type="entry name" value="PEP-utilizers"/>
    <property type="match status" value="1"/>
</dbReference>
<evidence type="ECO:0000256" key="11">
    <source>
        <dbReference type="ARBA" id="ARBA00022679"/>
    </source>
</evidence>
<evidence type="ECO:0000256" key="4">
    <source>
        <dbReference type="ARBA" id="ARBA00004496"/>
    </source>
</evidence>
<keyword evidence="15 17" id="KW-0460">Magnesium</keyword>
<evidence type="ECO:0000256" key="3">
    <source>
        <dbReference type="ARBA" id="ARBA00002728"/>
    </source>
</evidence>
<organism evidence="24 25">
    <name type="scientific">Sulfobacillus acidophilus (strain ATCC 700253 / DSM 10332 / NAL)</name>
    <dbReference type="NCBI Taxonomy" id="679936"/>
    <lineage>
        <taxon>Bacteria</taxon>
        <taxon>Bacillati</taxon>
        <taxon>Bacillota</taxon>
        <taxon>Clostridia</taxon>
        <taxon>Eubacteriales</taxon>
        <taxon>Clostridiales Family XVII. Incertae Sedis</taxon>
        <taxon>Sulfobacillus</taxon>
    </lineage>
</organism>
<evidence type="ECO:0000256" key="12">
    <source>
        <dbReference type="ARBA" id="ARBA00022683"/>
    </source>
</evidence>
<evidence type="ECO:0000256" key="17">
    <source>
        <dbReference type="PIRNR" id="PIRNR000732"/>
    </source>
</evidence>
<evidence type="ECO:0000256" key="7">
    <source>
        <dbReference type="ARBA" id="ARBA00016544"/>
    </source>
</evidence>
<evidence type="ECO:0000256" key="10">
    <source>
        <dbReference type="ARBA" id="ARBA00022597"/>
    </source>
</evidence>
<feature type="active site" description="Tele-phosphohistidine intermediate" evidence="18">
    <location>
        <position position="190"/>
    </location>
</feature>
<proteinExistence type="inferred from homology"/>
<keyword evidence="25" id="KW-1185">Reference proteome</keyword>
<dbReference type="NCBIfam" id="TIGR01417">
    <property type="entry name" value="PTS_I_fam"/>
    <property type="match status" value="1"/>
</dbReference>
<dbReference type="HOGENOM" id="CLU_007308_7_0_9"/>
<dbReference type="PATRIC" id="fig|679936.5.peg.3289"/>
<dbReference type="InterPro" id="IPR036618">
    <property type="entry name" value="PtsI_HPr-bd_sf"/>
</dbReference>
<comment type="catalytic activity">
    <reaction evidence="1 17">
        <text>L-histidyl-[protein] + phosphoenolpyruvate = N(pros)-phospho-L-histidyl-[protein] + pyruvate</text>
        <dbReference type="Rhea" id="RHEA:23880"/>
        <dbReference type="Rhea" id="RHEA-COMP:9745"/>
        <dbReference type="Rhea" id="RHEA-COMP:9746"/>
        <dbReference type="ChEBI" id="CHEBI:15361"/>
        <dbReference type="ChEBI" id="CHEBI:29979"/>
        <dbReference type="ChEBI" id="CHEBI:58702"/>
        <dbReference type="ChEBI" id="CHEBI:64837"/>
        <dbReference type="EC" id="2.7.3.9"/>
    </reaction>
</comment>